<dbReference type="PROSITE" id="PS50263">
    <property type="entry name" value="CN_HYDROLASE"/>
    <property type="match status" value="1"/>
</dbReference>
<sequence length="300" mass="32669">MVPQLKVAVIQLYAEPIKSASNFARAESYIRKAASEGAQLAVLPEYHLCSWAPELPAFVSTTRDSTDYLEQYRALARELRIAIVPGTMLLETTGGGQGLANVAYFIGPDGEVCARYQKKNLWHPERPHLIADTEAPHEPFDTPWGKMGLLVCWDLAFPEAFRELVIAGARLIIVPAFWLASDGGDGVRVNQDSEKLFLESVCVARAYENTCAVVFVNAGAPMGRADAKDDRGNEYVGLSQVAMPLQGALGKLKAGEGMSIVDVDLGVLDVAEDVYKVRQDMAKAAWHYARTRSAPGNTKA</sequence>
<dbReference type="PANTHER" id="PTHR43674:SF16">
    <property type="entry name" value="CARBON-NITROGEN FAMILY, PUTATIVE (AFU_ORTHOLOGUE AFUA_5G02350)-RELATED"/>
    <property type="match status" value="1"/>
</dbReference>
<dbReference type="EMBL" id="LAYC01000003">
    <property type="protein sequence ID" value="KYK55082.1"/>
    <property type="molecule type" value="Genomic_DNA"/>
</dbReference>
<organism evidence="3 4">
    <name type="scientific">Drechmeria coniospora</name>
    <name type="common">Nematophagous fungus</name>
    <name type="synonym">Meria coniospora</name>
    <dbReference type="NCBI Taxonomy" id="98403"/>
    <lineage>
        <taxon>Eukaryota</taxon>
        <taxon>Fungi</taxon>
        <taxon>Dikarya</taxon>
        <taxon>Ascomycota</taxon>
        <taxon>Pezizomycotina</taxon>
        <taxon>Sordariomycetes</taxon>
        <taxon>Hypocreomycetidae</taxon>
        <taxon>Hypocreales</taxon>
        <taxon>Ophiocordycipitaceae</taxon>
        <taxon>Drechmeria</taxon>
    </lineage>
</organism>
<feature type="domain" description="CN hydrolase" evidence="2">
    <location>
        <begin position="5"/>
        <end position="265"/>
    </location>
</feature>
<dbReference type="STRING" id="98403.A0A151GD94"/>
<dbReference type="RefSeq" id="XP_040654434.1">
    <property type="nucleotide sequence ID" value="XM_040804330.1"/>
</dbReference>
<keyword evidence="4" id="KW-1185">Reference proteome</keyword>
<dbReference type="InterPro" id="IPR003010">
    <property type="entry name" value="C-N_Hydrolase"/>
</dbReference>
<dbReference type="InterPro" id="IPR050345">
    <property type="entry name" value="Aliph_Amidase/BUP"/>
</dbReference>
<dbReference type="CDD" id="cd07197">
    <property type="entry name" value="nitrilase"/>
    <property type="match status" value="1"/>
</dbReference>
<dbReference type="PANTHER" id="PTHR43674">
    <property type="entry name" value="NITRILASE C965.09-RELATED"/>
    <property type="match status" value="1"/>
</dbReference>
<reference evidence="3 4" key="1">
    <citation type="journal article" date="2016" name="Sci. Rep.">
        <title>Insights into Adaptations to a Near-Obligate Nematode Endoparasitic Lifestyle from the Finished Genome of Drechmeria coniospora.</title>
        <authorList>
            <person name="Zhang L."/>
            <person name="Zhou Z."/>
            <person name="Guo Q."/>
            <person name="Fokkens L."/>
            <person name="Miskei M."/>
            <person name="Pocsi I."/>
            <person name="Zhang W."/>
            <person name="Chen M."/>
            <person name="Wang L."/>
            <person name="Sun Y."/>
            <person name="Donzelli B.G."/>
            <person name="Gibson D.M."/>
            <person name="Nelson D.R."/>
            <person name="Luo J.G."/>
            <person name="Rep M."/>
            <person name="Liu H."/>
            <person name="Yang S."/>
            <person name="Wang J."/>
            <person name="Krasnoff S.B."/>
            <person name="Xu Y."/>
            <person name="Molnar I."/>
            <person name="Lin M."/>
        </authorList>
    </citation>
    <scope>NUCLEOTIDE SEQUENCE [LARGE SCALE GENOMIC DNA]</scope>
    <source>
        <strain evidence="3 4">ARSEF 6962</strain>
    </source>
</reference>
<evidence type="ECO:0000256" key="1">
    <source>
        <dbReference type="ARBA" id="ARBA00022801"/>
    </source>
</evidence>
<evidence type="ECO:0000259" key="2">
    <source>
        <dbReference type="PROSITE" id="PS50263"/>
    </source>
</evidence>
<dbReference type="SUPFAM" id="SSF56317">
    <property type="entry name" value="Carbon-nitrogen hydrolase"/>
    <property type="match status" value="1"/>
</dbReference>
<dbReference type="Gene3D" id="3.60.110.10">
    <property type="entry name" value="Carbon-nitrogen hydrolase"/>
    <property type="match status" value="1"/>
</dbReference>
<dbReference type="Proteomes" id="UP000076580">
    <property type="component" value="Chromosome 03"/>
</dbReference>
<dbReference type="InParanoid" id="A0A151GD94"/>
<gene>
    <name evidence="3" type="ORF">DCS_07043</name>
</gene>
<dbReference type="GeneID" id="63719686"/>
<keyword evidence="1" id="KW-0378">Hydrolase</keyword>
<accession>A0A151GD94</accession>
<dbReference type="AlphaFoldDB" id="A0A151GD94"/>
<comment type="caution">
    <text evidence="3">The sequence shown here is derived from an EMBL/GenBank/DDBJ whole genome shotgun (WGS) entry which is preliminary data.</text>
</comment>
<dbReference type="InterPro" id="IPR036526">
    <property type="entry name" value="C-N_Hydrolase_sf"/>
</dbReference>
<name>A0A151GD94_DRECN</name>
<protein>
    <recommendedName>
        <fullName evidence="2">CN hydrolase domain-containing protein</fullName>
    </recommendedName>
</protein>
<dbReference type="Pfam" id="PF00795">
    <property type="entry name" value="CN_hydrolase"/>
    <property type="match status" value="1"/>
</dbReference>
<proteinExistence type="predicted"/>
<evidence type="ECO:0000313" key="3">
    <source>
        <dbReference type="EMBL" id="KYK55082.1"/>
    </source>
</evidence>
<dbReference type="GO" id="GO:0016811">
    <property type="term" value="F:hydrolase activity, acting on carbon-nitrogen (but not peptide) bonds, in linear amides"/>
    <property type="evidence" value="ECO:0007669"/>
    <property type="project" value="TreeGrafter"/>
</dbReference>
<evidence type="ECO:0000313" key="4">
    <source>
        <dbReference type="Proteomes" id="UP000076580"/>
    </source>
</evidence>